<dbReference type="Gene3D" id="3.40.800.10">
    <property type="entry name" value="Ureohydrolase domain"/>
    <property type="match status" value="1"/>
</dbReference>
<dbReference type="GO" id="GO:0046872">
    <property type="term" value="F:metal ion binding"/>
    <property type="evidence" value="ECO:0007669"/>
    <property type="project" value="UniProtKB-KW"/>
</dbReference>
<dbReference type="EMBL" id="AVPF01000001">
    <property type="protein sequence ID" value="KGX91745.1"/>
    <property type="molecule type" value="Genomic_DNA"/>
</dbReference>
<dbReference type="GO" id="GO:0033389">
    <property type="term" value="P:putrescine biosynthetic process from arginine, via agmatine"/>
    <property type="evidence" value="ECO:0007669"/>
    <property type="project" value="TreeGrafter"/>
</dbReference>
<evidence type="ECO:0000256" key="1">
    <source>
        <dbReference type="ARBA" id="ARBA00022723"/>
    </source>
</evidence>
<dbReference type="InterPro" id="IPR023696">
    <property type="entry name" value="Ureohydrolase_dom_sf"/>
</dbReference>
<feature type="binding site" evidence="5">
    <location>
        <position position="254"/>
    </location>
    <ligand>
        <name>Mn(2+)</name>
        <dbReference type="ChEBI" id="CHEBI:29035"/>
        <label>1</label>
    </ligand>
</feature>
<feature type="binding site" evidence="5">
    <location>
        <position position="164"/>
    </location>
    <ligand>
        <name>Mn(2+)</name>
        <dbReference type="ChEBI" id="CHEBI:29035"/>
        <label>1</label>
    </ligand>
</feature>
<dbReference type="GO" id="GO:0006547">
    <property type="term" value="P:L-histidine metabolic process"/>
    <property type="evidence" value="ECO:0007669"/>
    <property type="project" value="UniProtKB-KW"/>
</dbReference>
<dbReference type="STRING" id="1385511.GCA_000425225_00182"/>
<evidence type="ECO:0000256" key="3">
    <source>
        <dbReference type="ARBA" id="ARBA00022808"/>
    </source>
</evidence>
<dbReference type="PRINTS" id="PR00116">
    <property type="entry name" value="ARGINASE"/>
</dbReference>
<evidence type="ECO:0000313" key="8">
    <source>
        <dbReference type="Proteomes" id="UP000030403"/>
    </source>
</evidence>
<dbReference type="OrthoDB" id="9788689at2"/>
<evidence type="ECO:0000256" key="6">
    <source>
        <dbReference type="PROSITE-ProRule" id="PRU00742"/>
    </source>
</evidence>
<dbReference type="RefSeq" id="WP_027445259.1">
    <property type="nucleotide sequence ID" value="NZ_AULJ01000001.1"/>
</dbReference>
<reference evidence="7 8" key="1">
    <citation type="submission" date="2013-08" db="EMBL/GenBank/DDBJ databases">
        <authorList>
            <person name="Huang J."/>
            <person name="Wang G."/>
        </authorList>
    </citation>
    <scope>NUCLEOTIDE SEQUENCE [LARGE SCALE GENOMIC DNA]</scope>
    <source>
        <strain evidence="7 8">BH030004</strain>
    </source>
</reference>
<feature type="binding site" evidence="5">
    <location>
        <position position="137"/>
    </location>
    <ligand>
        <name>Mn(2+)</name>
        <dbReference type="ChEBI" id="CHEBI:29035"/>
        <label>1</label>
    </ligand>
</feature>
<dbReference type="PANTHER" id="PTHR11358:SF35">
    <property type="entry name" value="FORMIMIDOYLGLUTAMASE"/>
    <property type="match status" value="1"/>
</dbReference>
<organism evidence="7 8">
    <name type="scientific">Pontibacillus marinus BH030004 = DSM 16465</name>
    <dbReference type="NCBI Taxonomy" id="1385511"/>
    <lineage>
        <taxon>Bacteria</taxon>
        <taxon>Bacillati</taxon>
        <taxon>Bacillota</taxon>
        <taxon>Bacilli</taxon>
        <taxon>Bacillales</taxon>
        <taxon>Bacillaceae</taxon>
        <taxon>Pontibacillus</taxon>
    </lineage>
</organism>
<dbReference type="SUPFAM" id="SSF52768">
    <property type="entry name" value="Arginase/deacetylase"/>
    <property type="match status" value="1"/>
</dbReference>
<dbReference type="CDD" id="cd09990">
    <property type="entry name" value="Agmatinase-like"/>
    <property type="match status" value="1"/>
</dbReference>
<dbReference type="InterPro" id="IPR006035">
    <property type="entry name" value="Ureohydrolase"/>
</dbReference>
<dbReference type="PROSITE" id="PS51409">
    <property type="entry name" value="ARGINASE_2"/>
    <property type="match status" value="1"/>
</dbReference>
<keyword evidence="2" id="KW-0378">Hydrolase</keyword>
<gene>
    <name evidence="7" type="ORF">N783_00365</name>
</gene>
<name>A0A0A5GKP9_9BACI</name>
<keyword evidence="8" id="KW-1185">Reference proteome</keyword>
<evidence type="ECO:0000256" key="2">
    <source>
        <dbReference type="ARBA" id="ARBA00022801"/>
    </source>
</evidence>
<comment type="similarity">
    <text evidence="6">Belongs to the arginase family.</text>
</comment>
<keyword evidence="3" id="KW-0369">Histidine metabolism</keyword>
<protein>
    <submittedName>
        <fullName evidence="7">Formimidoylglutamase</fullName>
    </submittedName>
</protein>
<dbReference type="eggNOG" id="COG0010">
    <property type="taxonomic scope" value="Bacteria"/>
</dbReference>
<sequence length="331" mass="36692">MQYPYPLLNPPPFVWTKDENNPNPKVHEWIQDLSHQQGAIDWDHFDVAIMGIPLSRSSISASSASENPDAIRRAWKSFYPYNLEHDVDLTELNVVDLGDVRQHVTDIAQCHQNITDAMAAQQTHHPNVFPLTIGGDHSITAMLVKGWKEVHPDQEVGILQLDTHFDLRSLEEFGPANGTPIRNLIESGTVQGSNVHNIGLHGFFNSKSLKDYADHVGLHYKTVRDVRKEGIDSIVKDALDQLSKKVDVIYLTVDMDVLDMSGAPGVPASTPGGLWTSELFEAVHLAGQHPSVKAMDLVCLDPVKDVAQMTVKTGVHVMLSFLTGYSQRKNA</sequence>
<evidence type="ECO:0000256" key="4">
    <source>
        <dbReference type="ARBA" id="ARBA00023211"/>
    </source>
</evidence>
<proteinExistence type="inferred from homology"/>
<comment type="cofactor">
    <cofactor evidence="5">
        <name>Mn(2+)</name>
        <dbReference type="ChEBI" id="CHEBI:29035"/>
    </cofactor>
    <text evidence="5">Binds 2 manganese ions per subunit.</text>
</comment>
<accession>A0A0A5GKP9</accession>
<feature type="binding site" evidence="5">
    <location>
        <position position="256"/>
    </location>
    <ligand>
        <name>Mn(2+)</name>
        <dbReference type="ChEBI" id="CHEBI:29035"/>
        <label>1</label>
    </ligand>
</feature>
<keyword evidence="4 5" id="KW-0464">Manganese</keyword>
<dbReference type="PIRSF" id="PIRSF036979">
    <property type="entry name" value="Arginase"/>
    <property type="match status" value="1"/>
</dbReference>
<dbReference type="GO" id="GO:0008783">
    <property type="term" value="F:agmatinase activity"/>
    <property type="evidence" value="ECO:0007669"/>
    <property type="project" value="TreeGrafter"/>
</dbReference>
<feature type="binding site" evidence="5">
    <location>
        <position position="162"/>
    </location>
    <ligand>
        <name>Mn(2+)</name>
        <dbReference type="ChEBI" id="CHEBI:29035"/>
        <label>1</label>
    </ligand>
</feature>
<comment type="caution">
    <text evidence="7">The sequence shown here is derived from an EMBL/GenBank/DDBJ whole genome shotgun (WGS) entry which is preliminary data.</text>
</comment>
<keyword evidence="1 5" id="KW-0479">Metal-binding</keyword>
<dbReference type="PANTHER" id="PTHR11358">
    <property type="entry name" value="ARGINASE/AGMATINASE"/>
    <property type="match status" value="1"/>
</dbReference>
<dbReference type="AlphaFoldDB" id="A0A0A5GKP9"/>
<dbReference type="Proteomes" id="UP000030403">
    <property type="component" value="Unassembled WGS sequence"/>
</dbReference>
<dbReference type="Pfam" id="PF00491">
    <property type="entry name" value="Arginase"/>
    <property type="match status" value="1"/>
</dbReference>
<evidence type="ECO:0000256" key="5">
    <source>
        <dbReference type="PIRSR" id="PIRSR036979-1"/>
    </source>
</evidence>
<evidence type="ECO:0000313" key="7">
    <source>
        <dbReference type="EMBL" id="KGX91745.1"/>
    </source>
</evidence>
<feature type="binding site" evidence="5">
    <location>
        <position position="166"/>
    </location>
    <ligand>
        <name>Mn(2+)</name>
        <dbReference type="ChEBI" id="CHEBI:29035"/>
        <label>1</label>
    </ligand>
</feature>